<evidence type="ECO:0000313" key="3">
    <source>
        <dbReference type="Proteomes" id="UP000007305"/>
    </source>
</evidence>
<dbReference type="EnsemblPlants" id="Zm00001eb205390_T001">
    <property type="protein sequence ID" value="Zm00001eb205390_P001"/>
    <property type="gene ID" value="Zm00001eb205390"/>
</dbReference>
<organism evidence="2 3">
    <name type="scientific">Zea mays</name>
    <name type="common">Maize</name>
    <dbReference type="NCBI Taxonomy" id="4577"/>
    <lineage>
        <taxon>Eukaryota</taxon>
        <taxon>Viridiplantae</taxon>
        <taxon>Streptophyta</taxon>
        <taxon>Embryophyta</taxon>
        <taxon>Tracheophyta</taxon>
        <taxon>Spermatophyta</taxon>
        <taxon>Magnoliopsida</taxon>
        <taxon>Liliopsida</taxon>
        <taxon>Poales</taxon>
        <taxon>Poaceae</taxon>
        <taxon>PACMAD clade</taxon>
        <taxon>Panicoideae</taxon>
        <taxon>Andropogonodae</taxon>
        <taxon>Andropogoneae</taxon>
        <taxon>Tripsacinae</taxon>
        <taxon>Zea</taxon>
    </lineage>
</organism>
<reference evidence="2" key="2">
    <citation type="submission" date="2019-07" db="EMBL/GenBank/DDBJ databases">
        <authorList>
            <person name="Seetharam A."/>
            <person name="Woodhouse M."/>
            <person name="Cannon E."/>
        </authorList>
    </citation>
    <scope>NUCLEOTIDE SEQUENCE [LARGE SCALE GENOMIC DNA]</scope>
    <source>
        <strain evidence="2">cv. B73</strain>
    </source>
</reference>
<keyword evidence="1" id="KW-0472">Membrane</keyword>
<protein>
    <submittedName>
        <fullName evidence="2">Uncharacterized protein</fullName>
    </submittedName>
</protein>
<proteinExistence type="predicted"/>
<sequence length="217" mass="24352">MFLHPQNSSFNFPRAKGALDQLSLARLYIIGILPAWIIRFGFPFWIFQWIISITSYLRASCRCFRAKISHFSSNLFCNKMVLTTHHSPLTSHQSPVNAYVQMTAGSTSPQSFFLQQIKMVLTTHQSPVKQGWRVGCLCSGRQTAGAAWSAAWSCWRLSGGLARPSSGLARPSGGLELWRRSCGLERRRRTGGAAAAWRRLHGEERRPGAAWGQRGWT</sequence>
<dbReference type="InParanoid" id="A0A804P378"/>
<keyword evidence="3" id="KW-1185">Reference proteome</keyword>
<keyword evidence="1" id="KW-0812">Transmembrane</keyword>
<reference evidence="2" key="3">
    <citation type="submission" date="2021-05" db="UniProtKB">
        <authorList>
            <consortium name="EnsemblPlants"/>
        </authorList>
    </citation>
    <scope>IDENTIFICATION</scope>
    <source>
        <strain evidence="2">cv. B73</strain>
    </source>
</reference>
<reference evidence="3" key="1">
    <citation type="journal article" date="2009" name="Science">
        <title>The B73 maize genome: complexity, diversity, and dynamics.</title>
        <authorList>
            <person name="Schnable P.S."/>
            <person name="Ware D."/>
            <person name="Fulton R.S."/>
            <person name="Stein J.C."/>
            <person name="Wei F."/>
            <person name="Pasternak S."/>
            <person name="Liang C."/>
            <person name="Zhang J."/>
            <person name="Fulton L."/>
            <person name="Graves T.A."/>
            <person name="Minx P."/>
            <person name="Reily A.D."/>
            <person name="Courtney L."/>
            <person name="Kruchowski S.S."/>
            <person name="Tomlinson C."/>
            <person name="Strong C."/>
            <person name="Delehaunty K."/>
            <person name="Fronick C."/>
            <person name="Courtney B."/>
            <person name="Rock S.M."/>
            <person name="Belter E."/>
            <person name="Du F."/>
            <person name="Kim K."/>
            <person name="Abbott R.M."/>
            <person name="Cotton M."/>
            <person name="Levy A."/>
            <person name="Marchetto P."/>
            <person name="Ochoa K."/>
            <person name="Jackson S.M."/>
            <person name="Gillam B."/>
            <person name="Chen W."/>
            <person name="Yan L."/>
            <person name="Higginbotham J."/>
            <person name="Cardenas M."/>
            <person name="Waligorski J."/>
            <person name="Applebaum E."/>
            <person name="Phelps L."/>
            <person name="Falcone J."/>
            <person name="Kanchi K."/>
            <person name="Thane T."/>
            <person name="Scimone A."/>
            <person name="Thane N."/>
            <person name="Henke J."/>
            <person name="Wang T."/>
            <person name="Ruppert J."/>
            <person name="Shah N."/>
            <person name="Rotter K."/>
            <person name="Hodges J."/>
            <person name="Ingenthron E."/>
            <person name="Cordes M."/>
            <person name="Kohlberg S."/>
            <person name="Sgro J."/>
            <person name="Delgado B."/>
            <person name="Mead K."/>
            <person name="Chinwalla A."/>
            <person name="Leonard S."/>
            <person name="Crouse K."/>
            <person name="Collura K."/>
            <person name="Kudrna D."/>
            <person name="Currie J."/>
            <person name="He R."/>
            <person name="Angelova A."/>
            <person name="Rajasekar S."/>
            <person name="Mueller T."/>
            <person name="Lomeli R."/>
            <person name="Scara G."/>
            <person name="Ko A."/>
            <person name="Delaney K."/>
            <person name="Wissotski M."/>
            <person name="Lopez G."/>
            <person name="Campos D."/>
            <person name="Braidotti M."/>
            <person name="Ashley E."/>
            <person name="Golser W."/>
            <person name="Kim H."/>
            <person name="Lee S."/>
            <person name="Lin J."/>
            <person name="Dujmic Z."/>
            <person name="Kim W."/>
            <person name="Talag J."/>
            <person name="Zuccolo A."/>
            <person name="Fan C."/>
            <person name="Sebastian A."/>
            <person name="Kramer M."/>
            <person name="Spiegel L."/>
            <person name="Nascimento L."/>
            <person name="Zutavern T."/>
            <person name="Miller B."/>
            <person name="Ambroise C."/>
            <person name="Muller S."/>
            <person name="Spooner W."/>
            <person name="Narechania A."/>
            <person name="Ren L."/>
            <person name="Wei S."/>
            <person name="Kumari S."/>
            <person name="Faga B."/>
            <person name="Levy M.J."/>
            <person name="McMahan L."/>
            <person name="Van Buren P."/>
            <person name="Vaughn M.W."/>
            <person name="Ying K."/>
            <person name="Yeh C.-T."/>
            <person name="Emrich S.J."/>
            <person name="Jia Y."/>
            <person name="Kalyanaraman A."/>
            <person name="Hsia A.-P."/>
            <person name="Barbazuk W.B."/>
            <person name="Baucom R.S."/>
            <person name="Brutnell T.P."/>
            <person name="Carpita N.C."/>
            <person name="Chaparro C."/>
            <person name="Chia J.-M."/>
            <person name="Deragon J.-M."/>
            <person name="Estill J.C."/>
            <person name="Fu Y."/>
            <person name="Jeddeloh J.A."/>
            <person name="Han Y."/>
            <person name="Lee H."/>
            <person name="Li P."/>
            <person name="Lisch D.R."/>
            <person name="Liu S."/>
            <person name="Liu Z."/>
            <person name="Nagel D.H."/>
            <person name="McCann M.C."/>
            <person name="SanMiguel P."/>
            <person name="Myers A.M."/>
            <person name="Nettleton D."/>
            <person name="Nguyen J."/>
            <person name="Penning B.W."/>
            <person name="Ponnala L."/>
            <person name="Schneider K.L."/>
            <person name="Schwartz D.C."/>
            <person name="Sharma A."/>
            <person name="Soderlund C."/>
            <person name="Springer N.M."/>
            <person name="Sun Q."/>
            <person name="Wang H."/>
            <person name="Waterman M."/>
            <person name="Westerman R."/>
            <person name="Wolfgruber T.K."/>
            <person name="Yang L."/>
            <person name="Yu Y."/>
            <person name="Zhang L."/>
            <person name="Zhou S."/>
            <person name="Zhu Q."/>
            <person name="Bennetzen J.L."/>
            <person name="Dawe R.K."/>
            <person name="Jiang J."/>
            <person name="Jiang N."/>
            <person name="Presting G.G."/>
            <person name="Wessler S.R."/>
            <person name="Aluru S."/>
            <person name="Martienssen R.A."/>
            <person name="Clifton S.W."/>
            <person name="McCombie W.R."/>
            <person name="Wing R.A."/>
            <person name="Wilson R.K."/>
        </authorList>
    </citation>
    <scope>NUCLEOTIDE SEQUENCE [LARGE SCALE GENOMIC DNA]</scope>
    <source>
        <strain evidence="3">cv. B73</strain>
    </source>
</reference>
<evidence type="ECO:0000256" key="1">
    <source>
        <dbReference type="SAM" id="Phobius"/>
    </source>
</evidence>
<accession>A0A804P378</accession>
<dbReference type="Gramene" id="Zm00001eb205390_T001">
    <property type="protein sequence ID" value="Zm00001eb205390_P001"/>
    <property type="gene ID" value="Zm00001eb205390"/>
</dbReference>
<dbReference type="AlphaFoldDB" id="A0A804P378"/>
<dbReference type="Proteomes" id="UP000007305">
    <property type="component" value="Chromosome 4"/>
</dbReference>
<keyword evidence="1" id="KW-1133">Transmembrane helix</keyword>
<feature type="transmembrane region" description="Helical" evidence="1">
    <location>
        <begin position="27"/>
        <end position="57"/>
    </location>
</feature>
<name>A0A804P378_MAIZE</name>
<evidence type="ECO:0000313" key="2">
    <source>
        <dbReference type="EnsemblPlants" id="Zm00001eb205390_P001"/>
    </source>
</evidence>